<evidence type="ECO:0000313" key="1">
    <source>
        <dbReference type="EMBL" id="ATG72886.1"/>
    </source>
</evidence>
<accession>A0A291HKY6</accession>
<dbReference type="EMBL" id="CP012621">
    <property type="protein sequence ID" value="ATG72886.1"/>
    <property type="molecule type" value="Genomic_DNA"/>
</dbReference>
<reference evidence="2" key="1">
    <citation type="submission" date="2015-09" db="EMBL/GenBank/DDBJ databases">
        <authorList>
            <person name="Shao Z."/>
            <person name="Wang L."/>
        </authorList>
    </citation>
    <scope>NUCLEOTIDE SEQUENCE [LARGE SCALE GENOMIC DNA]</scope>
    <source>
        <strain evidence="2">F13-1</strain>
    </source>
</reference>
<dbReference type="KEGG" id="zdf:AN401_02615"/>
<proteinExistence type="predicted"/>
<dbReference type="AlphaFoldDB" id="A0A291HKY6"/>
<name>A0A291HKY6_9GAMM</name>
<sequence length="59" mass="6702">MLKTHKARVRCFKAPLKRKAERTPELVSQVPEYALDTLAEQSMKEVRNGSKGPSTFVEI</sequence>
<keyword evidence="2" id="KW-1185">Reference proteome</keyword>
<dbReference type="Proteomes" id="UP000217763">
    <property type="component" value="Chromosome"/>
</dbReference>
<gene>
    <name evidence="1" type="ORF">AN401_02615</name>
</gene>
<evidence type="ECO:0000313" key="2">
    <source>
        <dbReference type="Proteomes" id="UP000217763"/>
    </source>
</evidence>
<protein>
    <submittedName>
        <fullName evidence="1">Uncharacterized protein</fullName>
    </submittedName>
</protein>
<organism evidence="1 2">
    <name type="scientific">Zobellella denitrificans</name>
    <dbReference type="NCBI Taxonomy" id="347534"/>
    <lineage>
        <taxon>Bacteria</taxon>
        <taxon>Pseudomonadati</taxon>
        <taxon>Pseudomonadota</taxon>
        <taxon>Gammaproteobacteria</taxon>
        <taxon>Aeromonadales</taxon>
        <taxon>Aeromonadaceae</taxon>
        <taxon>Zobellella</taxon>
    </lineage>
</organism>